<evidence type="ECO:0000313" key="2">
    <source>
        <dbReference type="EMBL" id="KAF7319211.1"/>
    </source>
</evidence>
<organism evidence="2 3">
    <name type="scientific">Mycena chlorophos</name>
    <name type="common">Agaric fungus</name>
    <name type="synonym">Agaricus chlorophos</name>
    <dbReference type="NCBI Taxonomy" id="658473"/>
    <lineage>
        <taxon>Eukaryota</taxon>
        <taxon>Fungi</taxon>
        <taxon>Dikarya</taxon>
        <taxon>Basidiomycota</taxon>
        <taxon>Agaricomycotina</taxon>
        <taxon>Agaricomycetes</taxon>
        <taxon>Agaricomycetidae</taxon>
        <taxon>Agaricales</taxon>
        <taxon>Marasmiineae</taxon>
        <taxon>Mycenaceae</taxon>
        <taxon>Mycena</taxon>
    </lineage>
</organism>
<sequence>MWVLPTSPRASVRPTMSSPSSSSAAPSPSSTRTTCQSVFSPVDCTQHKATSQFYGKTGCGFVSGSSSSARLLPPLPPLPPRPLLPSPPVPNSLPALAHLIPTVHPAVAAPPPGSARLVLLPKDLVEEADSLNAPLAERRALGLQLFRFAAQIHAAGMFFYAFAHHRL</sequence>
<feature type="region of interest" description="Disordered" evidence="1">
    <location>
        <begin position="1"/>
        <end position="36"/>
    </location>
</feature>
<feature type="compositionally biased region" description="Low complexity" evidence="1">
    <location>
        <begin position="17"/>
        <end position="30"/>
    </location>
</feature>
<gene>
    <name evidence="2" type="ORF">HMN09_00257900</name>
</gene>
<dbReference type="Proteomes" id="UP000613580">
    <property type="component" value="Unassembled WGS sequence"/>
</dbReference>
<name>A0A8H6TM64_MYCCL</name>
<comment type="caution">
    <text evidence="2">The sequence shown here is derived from an EMBL/GenBank/DDBJ whole genome shotgun (WGS) entry which is preliminary data.</text>
</comment>
<keyword evidence="3" id="KW-1185">Reference proteome</keyword>
<proteinExistence type="predicted"/>
<protein>
    <submittedName>
        <fullName evidence="2">Uncharacterized protein</fullName>
    </submittedName>
</protein>
<dbReference type="AlphaFoldDB" id="A0A8H6TM64"/>
<reference evidence="2" key="1">
    <citation type="submission" date="2020-05" db="EMBL/GenBank/DDBJ databases">
        <title>Mycena genomes resolve the evolution of fungal bioluminescence.</title>
        <authorList>
            <person name="Tsai I.J."/>
        </authorList>
    </citation>
    <scope>NUCLEOTIDE SEQUENCE</scope>
    <source>
        <strain evidence="2">110903Hualien_Pintung</strain>
    </source>
</reference>
<evidence type="ECO:0000313" key="3">
    <source>
        <dbReference type="Proteomes" id="UP000613580"/>
    </source>
</evidence>
<accession>A0A8H6TM64</accession>
<dbReference type="EMBL" id="JACAZE010000003">
    <property type="protein sequence ID" value="KAF7319211.1"/>
    <property type="molecule type" value="Genomic_DNA"/>
</dbReference>
<evidence type="ECO:0000256" key="1">
    <source>
        <dbReference type="SAM" id="MobiDB-lite"/>
    </source>
</evidence>